<dbReference type="EMBL" id="CAADRA010007380">
    <property type="protein sequence ID" value="VFU00749.1"/>
    <property type="molecule type" value="Genomic_DNA"/>
</dbReference>
<dbReference type="PROSITE" id="PS51450">
    <property type="entry name" value="LRR"/>
    <property type="match status" value="3"/>
</dbReference>
<feature type="domain" description="Disease resistance R13L4/SHOC-2-like LRR" evidence="4">
    <location>
        <begin position="108"/>
        <end position="217"/>
    </location>
</feature>
<dbReference type="InterPro" id="IPR050216">
    <property type="entry name" value="LRR_domain-containing"/>
</dbReference>
<dbReference type="FunFam" id="3.80.10.10:FF:000116">
    <property type="entry name" value="Leucine-rich repeat-containing protein 40"/>
    <property type="match status" value="1"/>
</dbReference>
<evidence type="ECO:0000259" key="4">
    <source>
        <dbReference type="Pfam" id="PF23598"/>
    </source>
</evidence>
<dbReference type="Gene3D" id="3.80.10.10">
    <property type="entry name" value="Ribonuclease Inhibitor"/>
    <property type="match status" value="5"/>
</dbReference>
<dbReference type="SMART" id="SM00364">
    <property type="entry name" value="LRR_BAC"/>
    <property type="match status" value="8"/>
</dbReference>
<dbReference type="PANTHER" id="PTHR48051:SF54">
    <property type="entry name" value="LEUCINE-RICH REPEAT-CONTAINING PROTEIN"/>
    <property type="match status" value="1"/>
</dbReference>
<dbReference type="SMART" id="SM00365">
    <property type="entry name" value="LRR_SD22"/>
    <property type="match status" value="5"/>
</dbReference>
<dbReference type="InterPro" id="IPR055414">
    <property type="entry name" value="LRR_R13L4/SHOC2-like"/>
</dbReference>
<dbReference type="Pfam" id="PF23598">
    <property type="entry name" value="LRR_14"/>
    <property type="match status" value="1"/>
</dbReference>
<dbReference type="GO" id="GO:0005737">
    <property type="term" value="C:cytoplasm"/>
    <property type="evidence" value="ECO:0007669"/>
    <property type="project" value="TreeGrafter"/>
</dbReference>
<evidence type="ECO:0000256" key="2">
    <source>
        <dbReference type="ARBA" id="ARBA00022737"/>
    </source>
</evidence>
<evidence type="ECO:0000313" key="5">
    <source>
        <dbReference type="EMBL" id="KAF0683881.1"/>
    </source>
</evidence>
<feature type="region of interest" description="Disordered" evidence="3">
    <location>
        <begin position="672"/>
        <end position="704"/>
    </location>
</feature>
<dbReference type="EMBL" id="VJMH01007354">
    <property type="protein sequence ID" value="KAF0683881.1"/>
    <property type="molecule type" value="Genomic_DNA"/>
</dbReference>
<keyword evidence="7" id="KW-1185">Reference proteome</keyword>
<dbReference type="InterPro" id="IPR003591">
    <property type="entry name" value="Leu-rich_rpt_typical-subtyp"/>
</dbReference>
<protein>
    <submittedName>
        <fullName evidence="6">Aste57867_24107 protein</fullName>
    </submittedName>
</protein>
<evidence type="ECO:0000313" key="7">
    <source>
        <dbReference type="Proteomes" id="UP000332933"/>
    </source>
</evidence>
<reference evidence="6 7" key="1">
    <citation type="submission" date="2019-03" db="EMBL/GenBank/DDBJ databases">
        <authorList>
            <person name="Gaulin E."/>
            <person name="Dumas B."/>
        </authorList>
    </citation>
    <scope>NUCLEOTIDE SEQUENCE [LARGE SCALE GENOMIC DNA]</scope>
    <source>
        <strain evidence="6">CBS 568.67</strain>
    </source>
</reference>
<keyword evidence="1" id="KW-0433">Leucine-rich repeat</keyword>
<evidence type="ECO:0000256" key="3">
    <source>
        <dbReference type="SAM" id="MobiDB-lite"/>
    </source>
</evidence>
<dbReference type="AlphaFoldDB" id="A0A485LQM4"/>
<proteinExistence type="predicted"/>
<reference evidence="5" key="2">
    <citation type="submission" date="2019-06" db="EMBL/GenBank/DDBJ databases">
        <title>Genomics analysis of Aphanomyces spp. identifies a new class of oomycete effector associated with host adaptation.</title>
        <authorList>
            <person name="Gaulin E."/>
        </authorList>
    </citation>
    <scope>NUCLEOTIDE SEQUENCE</scope>
    <source>
        <strain evidence="5">CBS 578.67</strain>
    </source>
</reference>
<feature type="compositionally biased region" description="Low complexity" evidence="3">
    <location>
        <begin position="345"/>
        <end position="384"/>
    </location>
</feature>
<dbReference type="PANTHER" id="PTHR48051">
    <property type="match status" value="1"/>
</dbReference>
<dbReference type="OrthoDB" id="660555at2759"/>
<dbReference type="PRINTS" id="PR00019">
    <property type="entry name" value="LEURICHRPT"/>
</dbReference>
<dbReference type="InterPro" id="IPR001611">
    <property type="entry name" value="Leu-rich_rpt"/>
</dbReference>
<dbReference type="Proteomes" id="UP000332933">
    <property type="component" value="Unassembled WGS sequence"/>
</dbReference>
<evidence type="ECO:0000256" key="1">
    <source>
        <dbReference type="ARBA" id="ARBA00022614"/>
    </source>
</evidence>
<name>A0A485LQM4_9STRA</name>
<gene>
    <name evidence="6" type="primary">Aste57867_24107</name>
    <name evidence="5" type="ORF">As57867_024034</name>
    <name evidence="6" type="ORF">ASTE57867_24107</name>
</gene>
<organism evidence="6 7">
    <name type="scientific">Aphanomyces stellatus</name>
    <dbReference type="NCBI Taxonomy" id="120398"/>
    <lineage>
        <taxon>Eukaryota</taxon>
        <taxon>Sar</taxon>
        <taxon>Stramenopiles</taxon>
        <taxon>Oomycota</taxon>
        <taxon>Saprolegniomycetes</taxon>
        <taxon>Saprolegniales</taxon>
        <taxon>Verrucalvaceae</taxon>
        <taxon>Aphanomyces</taxon>
    </lineage>
</organism>
<dbReference type="Pfam" id="PF13855">
    <property type="entry name" value="LRR_8"/>
    <property type="match status" value="2"/>
</dbReference>
<feature type="region of interest" description="Disordered" evidence="3">
    <location>
        <begin position="339"/>
        <end position="386"/>
    </location>
</feature>
<evidence type="ECO:0000313" key="6">
    <source>
        <dbReference type="EMBL" id="VFU00749.1"/>
    </source>
</evidence>
<accession>A0A485LQM4</accession>
<keyword evidence="2" id="KW-0677">Repeat</keyword>
<dbReference type="SUPFAM" id="SSF52058">
    <property type="entry name" value="L domain-like"/>
    <property type="match status" value="2"/>
</dbReference>
<dbReference type="InterPro" id="IPR032675">
    <property type="entry name" value="LRR_dom_sf"/>
</dbReference>
<dbReference type="SMART" id="SM00369">
    <property type="entry name" value="LRR_TYP"/>
    <property type="match status" value="14"/>
</dbReference>
<sequence length="745" mass="80699">MQRTLRQSRQSGNLNLSAKELTDVPEAVFFPNKHMDSDEKHWECRDLVKLDLSYNDLVAIPPAIEQLKALTWLKIKQNQIAEVPPQLGTLHALVYLDLSNNKLHGAPACLGQLVQLRELALSGNALTTLPDDMGRLSRLEVLALEHNHLARLPPSLGALKLLRRLTVQHNTLDDDGLPDSLFASLVHLDTLDLSHNTLSTVPPLDTLAHLKLLDLRHNRLVTFPSLPKAATASSVLDQVLLGHNRLTVLPADQLARVQTSLSVLDVRGNKIAHLPAQVASLSKLKSLDLTNNDLTDLPSGLGSLASLNHLLVDGNPLRAIRQAVLAGGCVALKKYLQTRQPPRPTTATSTSLAAASPSTTSPATTSSSTKSSTTPPTTNASAPPGIATARAFPDHILRDAISSGVLDMTNHRTLELSISLPCVRLGSALLHLNISQNGLDRLPHGLEALVSLQTLTAEDNRLTHLPLAVAHLPRLQALRLKRNRLSDATLAEIIAPDATIRCTLQAHCNYRELDVRHNALTAAPPALAAFQALDTLLLSFNKLTSLNGVDWAAMTKLTSCLVSDNQLESIGTIHLAPSLTSLNVENNNLRHIPLALGQSPNLRLVNVQGNPQRHIRYTIVQRGPQAVLQYLRDQHEQPTTTVTLHPSVPIIPLQSAAATPPPAFPPSSATAIISSGTKRPHGTTMPDTTARLAKKPTPSSSETLTELDAKIRAAEAQYERGGLSTAAEWALKKQLAQWRKQRHDR</sequence>